<organism evidence="2 3">
    <name type="scientific">Ordospora colligata OC4</name>
    <dbReference type="NCBI Taxonomy" id="1354746"/>
    <lineage>
        <taxon>Eukaryota</taxon>
        <taxon>Fungi</taxon>
        <taxon>Fungi incertae sedis</taxon>
        <taxon>Microsporidia</taxon>
        <taxon>Ordosporidae</taxon>
        <taxon>Ordospora</taxon>
    </lineage>
</organism>
<dbReference type="HOGENOM" id="CLU_963456_0_0_1"/>
<accession>A0A0B2UJZ4</accession>
<dbReference type="EMBL" id="JOKQ01000009">
    <property type="protein sequence ID" value="KHN69265.1"/>
    <property type="molecule type" value="Genomic_DNA"/>
</dbReference>
<feature type="compositionally biased region" description="Basic and acidic residues" evidence="1">
    <location>
        <begin position="1"/>
        <end position="47"/>
    </location>
</feature>
<name>A0A0B2UJZ4_9MICR</name>
<feature type="region of interest" description="Disordered" evidence="1">
    <location>
        <begin position="1"/>
        <end position="76"/>
    </location>
</feature>
<evidence type="ECO:0000313" key="3">
    <source>
        <dbReference type="Proteomes" id="UP000031056"/>
    </source>
</evidence>
<evidence type="ECO:0000313" key="2">
    <source>
        <dbReference type="EMBL" id="KHN69265.1"/>
    </source>
</evidence>
<feature type="compositionally biased region" description="Polar residues" evidence="1">
    <location>
        <begin position="58"/>
        <end position="76"/>
    </location>
</feature>
<evidence type="ECO:0000256" key="1">
    <source>
        <dbReference type="SAM" id="MobiDB-lite"/>
    </source>
</evidence>
<dbReference type="RefSeq" id="XP_014563307.1">
    <property type="nucleotide sequence ID" value="XM_014707821.1"/>
</dbReference>
<proteinExistence type="predicted"/>
<sequence>MPIEDKKVNKDKQSENLFDKKVKDIIETTRKEERMKRKEERKGKEKTSNVPQKPGPESQGSQAIPSNQLNIGATQKETPTNKLDIYRNYINKIFMPQNSKDSKKVNLEKRIAMFRVFIALFIENKFIEDEVSNIFNNPNSFPKQSAKLDQEYPLNYKWEIIGNFDKIVLVLMGKNDEIINNIHQKLNEIVSMMAQNDFEKNSYEDEKYQYIFLKRIHKVTVDLESAKNIFNSEYIKLKDLLDKIVKRIYINIIRTLGIINSEIANQIKEKVNEKLKNINENELFYLNNV</sequence>
<gene>
    <name evidence="2" type="ORF">M896_091950</name>
</gene>
<dbReference type="AlphaFoldDB" id="A0A0B2UJZ4"/>
<dbReference type="VEuPathDB" id="MicrosporidiaDB:M896_091950"/>
<dbReference type="Proteomes" id="UP000031056">
    <property type="component" value="Unassembled WGS sequence"/>
</dbReference>
<dbReference type="GeneID" id="26262408"/>
<reference evidence="2 3" key="1">
    <citation type="journal article" date="2014" name="MBio">
        <title>The Ordospora colligata genome; evolution of extreme reduction in microsporidia and host-to-parasite horizontal gene transfer.</title>
        <authorList>
            <person name="Pombert J.-F."/>
            <person name="Haag K.L."/>
            <person name="Beidas S."/>
            <person name="Ebert D."/>
            <person name="Keeling P.J."/>
        </authorList>
    </citation>
    <scope>NUCLEOTIDE SEQUENCE [LARGE SCALE GENOMIC DNA]</scope>
    <source>
        <strain evidence="2 3">OC4</strain>
    </source>
</reference>
<dbReference type="InParanoid" id="A0A0B2UJZ4"/>
<comment type="caution">
    <text evidence="2">The sequence shown here is derived from an EMBL/GenBank/DDBJ whole genome shotgun (WGS) entry which is preliminary data.</text>
</comment>
<protein>
    <submittedName>
        <fullName evidence="2">Uncharacterized protein</fullName>
    </submittedName>
</protein>
<keyword evidence="3" id="KW-1185">Reference proteome</keyword>